<comment type="caution">
    <text evidence="7">The sequence shown here is derived from an EMBL/GenBank/DDBJ whole genome shotgun (WGS) entry which is preliminary data.</text>
</comment>
<sequence>MATLAAEKLEEAAQKAKHRQDEFLAMLAHELRNPLAPIRSAVALLERLDTVDPRVTTIREVVRRQVEHMARLLDDLLDASRVTSGKVTLQRQTVKVSEFVDQAVEMYRGLIDSQRQHLTLDMPVSPMYVDGDLTRLAQIIGNLLHNAAKYTPEGGDIALIARPDRDKVVIRVTDTGSGIAAETLPHIFDLFAQEERSLSRSQGGLGIGLTVVRAMVDRHGGTVTARSAGIGAGSEFTVILPRVRKAAERAKEQAPKPAFVPARILIVDDNVDAGVLLSMLLEMCGYEVKVALDGASALIAFEHQRSQIVVCDIGLPVMNGYEVARRLRQSRATGDPPLMLIALTGYEGPEDRQRALAAGFDHHVAKPVDFEVLLKLIEQAEIARGES</sequence>
<dbReference type="InterPro" id="IPR036890">
    <property type="entry name" value="HATPase_C_sf"/>
</dbReference>
<dbReference type="PANTHER" id="PTHR43547:SF2">
    <property type="entry name" value="HYBRID SIGNAL TRANSDUCTION HISTIDINE KINASE C"/>
    <property type="match status" value="1"/>
</dbReference>
<dbReference type="PRINTS" id="PR00344">
    <property type="entry name" value="BCTRLSENSOR"/>
</dbReference>
<keyword evidence="8" id="KW-1185">Reference proteome</keyword>
<name>A0ABT8SHM2_9BURK</name>
<evidence type="ECO:0000259" key="6">
    <source>
        <dbReference type="PROSITE" id="PS50110"/>
    </source>
</evidence>
<evidence type="ECO:0000256" key="4">
    <source>
        <dbReference type="PROSITE-ProRule" id="PRU00169"/>
    </source>
</evidence>
<feature type="modified residue" description="4-aspartylphosphate" evidence="4">
    <location>
        <position position="312"/>
    </location>
</feature>
<dbReference type="SMART" id="SM00388">
    <property type="entry name" value="HisKA"/>
    <property type="match status" value="1"/>
</dbReference>
<dbReference type="InterPro" id="IPR004358">
    <property type="entry name" value="Sig_transdc_His_kin-like_C"/>
</dbReference>
<dbReference type="Gene3D" id="3.40.50.2300">
    <property type="match status" value="1"/>
</dbReference>
<protein>
    <recommendedName>
        <fullName evidence="2">histidine kinase</fullName>
        <ecNumber evidence="2">2.7.13.3</ecNumber>
    </recommendedName>
</protein>
<dbReference type="Gene3D" id="3.30.565.10">
    <property type="entry name" value="Histidine kinase-like ATPase, C-terminal domain"/>
    <property type="match status" value="1"/>
</dbReference>
<evidence type="ECO:0000313" key="7">
    <source>
        <dbReference type="EMBL" id="MDO1537858.1"/>
    </source>
</evidence>
<dbReference type="EMBL" id="JAUKVY010000051">
    <property type="protein sequence ID" value="MDO1537858.1"/>
    <property type="molecule type" value="Genomic_DNA"/>
</dbReference>
<dbReference type="InterPro" id="IPR003661">
    <property type="entry name" value="HisK_dim/P_dom"/>
</dbReference>
<dbReference type="CDD" id="cd17580">
    <property type="entry name" value="REC_2_DhkD-like"/>
    <property type="match status" value="1"/>
</dbReference>
<dbReference type="CDD" id="cd00075">
    <property type="entry name" value="HATPase"/>
    <property type="match status" value="1"/>
</dbReference>
<reference evidence="7" key="1">
    <citation type="submission" date="2023-06" db="EMBL/GenBank/DDBJ databases">
        <authorList>
            <person name="Jiang Y."/>
            <person name="Liu Q."/>
        </authorList>
    </citation>
    <scope>NUCLEOTIDE SEQUENCE</scope>
    <source>
        <strain evidence="7">CGMCC 1.12090</strain>
    </source>
</reference>
<comment type="catalytic activity">
    <reaction evidence="1">
        <text>ATP + protein L-histidine = ADP + protein N-phospho-L-histidine.</text>
        <dbReference type="EC" id="2.7.13.3"/>
    </reaction>
</comment>
<dbReference type="RefSeq" id="WP_301816279.1">
    <property type="nucleotide sequence ID" value="NZ_JAUJZH010000051.1"/>
</dbReference>
<keyword evidence="3 4" id="KW-0597">Phosphoprotein</keyword>
<dbReference type="InterPro" id="IPR001789">
    <property type="entry name" value="Sig_transdc_resp-reg_receiver"/>
</dbReference>
<evidence type="ECO:0000256" key="1">
    <source>
        <dbReference type="ARBA" id="ARBA00000085"/>
    </source>
</evidence>
<evidence type="ECO:0000259" key="5">
    <source>
        <dbReference type="PROSITE" id="PS50109"/>
    </source>
</evidence>
<dbReference type="CDD" id="cd00082">
    <property type="entry name" value="HisKA"/>
    <property type="match status" value="1"/>
</dbReference>
<evidence type="ECO:0000313" key="8">
    <source>
        <dbReference type="Proteomes" id="UP001169027"/>
    </source>
</evidence>
<dbReference type="EC" id="2.7.13.3" evidence="2"/>
<feature type="domain" description="Histidine kinase" evidence="5">
    <location>
        <begin position="26"/>
        <end position="244"/>
    </location>
</feature>
<dbReference type="Proteomes" id="UP001169027">
    <property type="component" value="Unassembled WGS sequence"/>
</dbReference>
<dbReference type="PROSITE" id="PS50109">
    <property type="entry name" value="HIS_KIN"/>
    <property type="match status" value="1"/>
</dbReference>
<dbReference type="InterPro" id="IPR003594">
    <property type="entry name" value="HATPase_dom"/>
</dbReference>
<dbReference type="Gene3D" id="1.10.287.130">
    <property type="match status" value="1"/>
</dbReference>
<dbReference type="Pfam" id="PF00072">
    <property type="entry name" value="Response_reg"/>
    <property type="match status" value="1"/>
</dbReference>
<gene>
    <name evidence="7" type="ORF">Q2T77_37080</name>
</gene>
<feature type="domain" description="Response regulatory" evidence="6">
    <location>
        <begin position="263"/>
        <end position="381"/>
    </location>
</feature>
<keyword evidence="7" id="KW-0547">Nucleotide-binding</keyword>
<dbReference type="SUPFAM" id="SSF52172">
    <property type="entry name" value="CheY-like"/>
    <property type="match status" value="1"/>
</dbReference>
<dbReference type="SMART" id="SM00448">
    <property type="entry name" value="REC"/>
    <property type="match status" value="1"/>
</dbReference>
<keyword evidence="7" id="KW-0067">ATP-binding</keyword>
<dbReference type="Pfam" id="PF00512">
    <property type="entry name" value="HisKA"/>
    <property type="match status" value="1"/>
</dbReference>
<evidence type="ECO:0000256" key="3">
    <source>
        <dbReference type="ARBA" id="ARBA00022553"/>
    </source>
</evidence>
<dbReference type="InterPro" id="IPR005467">
    <property type="entry name" value="His_kinase_dom"/>
</dbReference>
<dbReference type="SMART" id="SM00387">
    <property type="entry name" value="HATPase_c"/>
    <property type="match status" value="1"/>
</dbReference>
<dbReference type="InterPro" id="IPR036097">
    <property type="entry name" value="HisK_dim/P_sf"/>
</dbReference>
<dbReference type="Pfam" id="PF02518">
    <property type="entry name" value="HATPase_c"/>
    <property type="match status" value="1"/>
</dbReference>
<dbReference type="GO" id="GO:0005524">
    <property type="term" value="F:ATP binding"/>
    <property type="evidence" value="ECO:0007669"/>
    <property type="project" value="UniProtKB-KW"/>
</dbReference>
<dbReference type="SUPFAM" id="SSF47384">
    <property type="entry name" value="Homodimeric domain of signal transducing histidine kinase"/>
    <property type="match status" value="1"/>
</dbReference>
<proteinExistence type="predicted"/>
<accession>A0ABT8SHM2</accession>
<dbReference type="SUPFAM" id="SSF55874">
    <property type="entry name" value="ATPase domain of HSP90 chaperone/DNA topoisomerase II/histidine kinase"/>
    <property type="match status" value="1"/>
</dbReference>
<organism evidence="7 8">
    <name type="scientific">Variovorax ginsengisoli</name>
    <dbReference type="NCBI Taxonomy" id="363844"/>
    <lineage>
        <taxon>Bacteria</taxon>
        <taxon>Pseudomonadati</taxon>
        <taxon>Pseudomonadota</taxon>
        <taxon>Betaproteobacteria</taxon>
        <taxon>Burkholderiales</taxon>
        <taxon>Comamonadaceae</taxon>
        <taxon>Variovorax</taxon>
    </lineage>
</organism>
<dbReference type="PANTHER" id="PTHR43547">
    <property type="entry name" value="TWO-COMPONENT HISTIDINE KINASE"/>
    <property type="match status" value="1"/>
</dbReference>
<dbReference type="InterPro" id="IPR011006">
    <property type="entry name" value="CheY-like_superfamily"/>
</dbReference>
<evidence type="ECO:0000256" key="2">
    <source>
        <dbReference type="ARBA" id="ARBA00012438"/>
    </source>
</evidence>
<dbReference type="PROSITE" id="PS50110">
    <property type="entry name" value="RESPONSE_REGULATORY"/>
    <property type="match status" value="1"/>
</dbReference>